<dbReference type="SUPFAM" id="SSF52540">
    <property type="entry name" value="P-loop containing nucleoside triphosphate hydrolases"/>
    <property type="match status" value="1"/>
</dbReference>
<sequence length="221" mass="24340">MTTELKIIKVKENILADNETLAGELRNRLRKNNICMINLMSSPGAGKTTFLLRTIEGLRDKARMAVIEADIDSTVDAETISRTGTKAVQLQTGGFCHLDAAMVEEGLKNLDLDNLDLIFIENVGNLVCPAEFDTGATLNVMILSVPEGDDKPLKYPLMFSTCDVLIVNKTDYLGTPFTDFDLAVLEKRVRNLNQDINIFALSSKTGEGIGNWISWLATNNL</sequence>
<keyword evidence="6" id="KW-0862">Zinc</keyword>
<evidence type="ECO:0000256" key="7">
    <source>
        <dbReference type="ARBA" id="ARBA00023134"/>
    </source>
</evidence>
<comment type="similarity">
    <text evidence="1">Belongs to the SIMIBI class G3E GTPase family. HypB/HupM subfamily.</text>
</comment>
<dbReference type="AlphaFoldDB" id="A0A1H0TXD4"/>
<evidence type="ECO:0000256" key="1">
    <source>
        <dbReference type="ARBA" id="ARBA00006211"/>
    </source>
</evidence>
<evidence type="ECO:0000256" key="4">
    <source>
        <dbReference type="ARBA" id="ARBA00022741"/>
    </source>
</evidence>
<protein>
    <submittedName>
        <fullName evidence="9">Hydrogenase nickel incorporation protein HypB</fullName>
    </submittedName>
</protein>
<keyword evidence="10" id="KW-1185">Reference proteome</keyword>
<proteinExistence type="inferred from homology"/>
<evidence type="ECO:0000313" key="10">
    <source>
        <dbReference type="Proteomes" id="UP000199073"/>
    </source>
</evidence>
<keyword evidence="5" id="KW-0378">Hydrolase</keyword>
<dbReference type="GO" id="GO:0005525">
    <property type="term" value="F:GTP binding"/>
    <property type="evidence" value="ECO:0007669"/>
    <property type="project" value="UniProtKB-KW"/>
</dbReference>
<accession>A0A1H0TXD4</accession>
<feature type="domain" description="CobW/HypB/UreG nucleotide-binding" evidence="8">
    <location>
        <begin position="37"/>
        <end position="198"/>
    </location>
</feature>
<gene>
    <name evidence="9" type="ORF">SAMN05660330_03277</name>
</gene>
<dbReference type="RefSeq" id="WP_092224764.1">
    <property type="nucleotide sequence ID" value="NZ_FNJI01000027.1"/>
</dbReference>
<keyword evidence="2" id="KW-0533">Nickel</keyword>
<dbReference type="CDD" id="cd05390">
    <property type="entry name" value="HypB"/>
    <property type="match status" value="1"/>
</dbReference>
<organism evidence="9 10">
    <name type="scientific">Desulforhopalus singaporensis</name>
    <dbReference type="NCBI Taxonomy" id="91360"/>
    <lineage>
        <taxon>Bacteria</taxon>
        <taxon>Pseudomonadati</taxon>
        <taxon>Thermodesulfobacteriota</taxon>
        <taxon>Desulfobulbia</taxon>
        <taxon>Desulfobulbales</taxon>
        <taxon>Desulfocapsaceae</taxon>
        <taxon>Desulforhopalus</taxon>
    </lineage>
</organism>
<evidence type="ECO:0000256" key="6">
    <source>
        <dbReference type="ARBA" id="ARBA00022833"/>
    </source>
</evidence>
<keyword evidence="3" id="KW-0479">Metal-binding</keyword>
<dbReference type="InterPro" id="IPR003495">
    <property type="entry name" value="CobW/HypB/UreG_nucleotide-bd"/>
</dbReference>
<keyword evidence="4" id="KW-0547">Nucleotide-binding</keyword>
<dbReference type="PANTHER" id="PTHR30134:SF2">
    <property type="entry name" value="HYDROGENASE MATURATION FACTOR HYPB"/>
    <property type="match status" value="1"/>
</dbReference>
<dbReference type="GO" id="GO:0008270">
    <property type="term" value="F:zinc ion binding"/>
    <property type="evidence" value="ECO:0007669"/>
    <property type="project" value="TreeGrafter"/>
</dbReference>
<evidence type="ECO:0000256" key="3">
    <source>
        <dbReference type="ARBA" id="ARBA00022723"/>
    </source>
</evidence>
<dbReference type="PIRSF" id="PIRSF005624">
    <property type="entry name" value="Ni-bind_GTPase"/>
    <property type="match status" value="1"/>
</dbReference>
<dbReference type="NCBIfam" id="TIGR00073">
    <property type="entry name" value="hypB"/>
    <property type="match status" value="1"/>
</dbReference>
<dbReference type="InterPro" id="IPR027417">
    <property type="entry name" value="P-loop_NTPase"/>
</dbReference>
<dbReference type="GO" id="GO:0016151">
    <property type="term" value="F:nickel cation binding"/>
    <property type="evidence" value="ECO:0007669"/>
    <property type="project" value="InterPro"/>
</dbReference>
<evidence type="ECO:0000256" key="5">
    <source>
        <dbReference type="ARBA" id="ARBA00022801"/>
    </source>
</evidence>
<dbReference type="STRING" id="91360.SAMN05660330_03277"/>
<evidence type="ECO:0000313" key="9">
    <source>
        <dbReference type="EMBL" id="SDP58594.1"/>
    </source>
</evidence>
<dbReference type="Gene3D" id="3.40.50.300">
    <property type="entry name" value="P-loop containing nucleotide triphosphate hydrolases"/>
    <property type="match status" value="1"/>
</dbReference>
<name>A0A1H0TXD4_9BACT</name>
<dbReference type="EMBL" id="FNJI01000027">
    <property type="protein sequence ID" value="SDP58594.1"/>
    <property type="molecule type" value="Genomic_DNA"/>
</dbReference>
<dbReference type="OrthoDB" id="9802035at2"/>
<dbReference type="GO" id="GO:0003924">
    <property type="term" value="F:GTPase activity"/>
    <property type="evidence" value="ECO:0007669"/>
    <property type="project" value="InterPro"/>
</dbReference>
<dbReference type="Proteomes" id="UP000199073">
    <property type="component" value="Unassembled WGS sequence"/>
</dbReference>
<keyword evidence="7" id="KW-0342">GTP-binding</keyword>
<dbReference type="PANTHER" id="PTHR30134">
    <property type="entry name" value="HYDROGENASE PROTEIN ASSEMBLY PROTEIN, NICKEL CHAPERONE"/>
    <property type="match status" value="1"/>
</dbReference>
<evidence type="ECO:0000256" key="2">
    <source>
        <dbReference type="ARBA" id="ARBA00022596"/>
    </source>
</evidence>
<dbReference type="GO" id="GO:0051604">
    <property type="term" value="P:protein maturation"/>
    <property type="evidence" value="ECO:0007669"/>
    <property type="project" value="InterPro"/>
</dbReference>
<dbReference type="InterPro" id="IPR004392">
    <property type="entry name" value="Hyd_mat_HypB"/>
</dbReference>
<dbReference type="Pfam" id="PF02492">
    <property type="entry name" value="cobW"/>
    <property type="match status" value="1"/>
</dbReference>
<evidence type="ECO:0000259" key="8">
    <source>
        <dbReference type="Pfam" id="PF02492"/>
    </source>
</evidence>
<reference evidence="9 10" key="1">
    <citation type="submission" date="2016-10" db="EMBL/GenBank/DDBJ databases">
        <authorList>
            <person name="de Groot N.N."/>
        </authorList>
    </citation>
    <scope>NUCLEOTIDE SEQUENCE [LARGE SCALE GENOMIC DNA]</scope>
    <source>
        <strain evidence="9 10">DSM 12130</strain>
    </source>
</reference>